<dbReference type="PRINTS" id="PR00385">
    <property type="entry name" value="P450"/>
</dbReference>
<evidence type="ECO:0000256" key="6">
    <source>
        <dbReference type="ARBA" id="ARBA00023002"/>
    </source>
</evidence>
<comment type="similarity">
    <text evidence="3 11">Belongs to the cytochrome P450 family.</text>
</comment>
<dbReference type="GO" id="GO:0005737">
    <property type="term" value="C:cytoplasm"/>
    <property type="evidence" value="ECO:0007669"/>
    <property type="project" value="TreeGrafter"/>
</dbReference>
<dbReference type="Pfam" id="PF00067">
    <property type="entry name" value="p450"/>
    <property type="match status" value="1"/>
</dbReference>
<evidence type="ECO:0000256" key="11">
    <source>
        <dbReference type="RuleBase" id="RU000461"/>
    </source>
</evidence>
<dbReference type="Proteomes" id="UP000694569">
    <property type="component" value="Unplaced"/>
</dbReference>
<keyword evidence="5 10" id="KW-0479">Metal-binding</keyword>
<dbReference type="GO" id="GO:0016020">
    <property type="term" value="C:membrane"/>
    <property type="evidence" value="ECO:0007669"/>
    <property type="project" value="UniProtKB-SubCell"/>
</dbReference>
<evidence type="ECO:0000256" key="3">
    <source>
        <dbReference type="ARBA" id="ARBA00010617"/>
    </source>
</evidence>
<evidence type="ECO:0000256" key="7">
    <source>
        <dbReference type="ARBA" id="ARBA00023004"/>
    </source>
</evidence>
<dbReference type="Ensembl" id="ENSLLET00000015216.1">
    <property type="protein sequence ID" value="ENSLLEP00000014644.1"/>
    <property type="gene ID" value="ENSLLEG00000009321.1"/>
</dbReference>
<dbReference type="GO" id="GO:0020037">
    <property type="term" value="F:heme binding"/>
    <property type="evidence" value="ECO:0007669"/>
    <property type="project" value="InterPro"/>
</dbReference>
<keyword evidence="13" id="KW-1185">Reference proteome</keyword>
<dbReference type="GO" id="GO:0016712">
    <property type="term" value="F:oxidoreductase activity, acting on paired donors, with incorporation or reduction of molecular oxygen, reduced flavin or flavoprotein as one donor, and incorporation of one atom of oxygen"/>
    <property type="evidence" value="ECO:0007669"/>
    <property type="project" value="TreeGrafter"/>
</dbReference>
<dbReference type="GO" id="GO:0005506">
    <property type="term" value="F:iron ion binding"/>
    <property type="evidence" value="ECO:0007669"/>
    <property type="project" value="InterPro"/>
</dbReference>
<dbReference type="SUPFAM" id="SSF48264">
    <property type="entry name" value="Cytochrome P450"/>
    <property type="match status" value="1"/>
</dbReference>
<dbReference type="OrthoDB" id="3934656at2759"/>
<name>A0A8C5MHB8_9ANUR</name>
<comment type="subcellular location">
    <subcellularLocation>
        <location evidence="2">Membrane</location>
    </subcellularLocation>
</comment>
<dbReference type="PANTHER" id="PTHR24300">
    <property type="entry name" value="CYTOCHROME P450 508A4-RELATED"/>
    <property type="match status" value="1"/>
</dbReference>
<dbReference type="PRINTS" id="PR00463">
    <property type="entry name" value="EP450I"/>
</dbReference>
<dbReference type="InterPro" id="IPR017972">
    <property type="entry name" value="Cyt_P450_CS"/>
</dbReference>
<dbReference type="InterPro" id="IPR036396">
    <property type="entry name" value="Cyt_P450_sf"/>
</dbReference>
<keyword evidence="6 11" id="KW-0560">Oxidoreductase</keyword>
<protein>
    <recommendedName>
        <fullName evidence="14">Cytochrome P450 2J2-like</fullName>
    </recommendedName>
</protein>
<evidence type="ECO:0000313" key="12">
    <source>
        <dbReference type="Ensembl" id="ENSLLEP00000014644.1"/>
    </source>
</evidence>
<dbReference type="PANTHER" id="PTHR24300:SF327">
    <property type="entry name" value="CYTOCHROME P450 2F2-RELATED"/>
    <property type="match status" value="1"/>
</dbReference>
<reference evidence="12" key="1">
    <citation type="submission" date="2025-08" db="UniProtKB">
        <authorList>
            <consortium name="Ensembl"/>
        </authorList>
    </citation>
    <scope>IDENTIFICATION</scope>
</reference>
<evidence type="ECO:0000256" key="10">
    <source>
        <dbReference type="PIRSR" id="PIRSR602401-1"/>
    </source>
</evidence>
<evidence type="ECO:0000256" key="5">
    <source>
        <dbReference type="ARBA" id="ARBA00022723"/>
    </source>
</evidence>
<dbReference type="FunFam" id="1.10.630.10:FF:000004">
    <property type="entry name" value="cytochrome P450 2D15 isoform X1"/>
    <property type="match status" value="1"/>
</dbReference>
<keyword evidence="9" id="KW-0472">Membrane</keyword>
<proteinExistence type="inferred from homology"/>
<dbReference type="AlphaFoldDB" id="A0A8C5MHB8"/>
<evidence type="ECO:0008006" key="14">
    <source>
        <dbReference type="Google" id="ProtNLM"/>
    </source>
</evidence>
<feature type="binding site" description="axial binding residue" evidence="10">
    <location>
        <position position="439"/>
    </location>
    <ligand>
        <name>heme</name>
        <dbReference type="ChEBI" id="CHEBI:30413"/>
    </ligand>
    <ligandPart>
        <name>Fe</name>
        <dbReference type="ChEBI" id="CHEBI:18248"/>
    </ligandPart>
</feature>
<dbReference type="GO" id="GO:0006082">
    <property type="term" value="P:organic acid metabolic process"/>
    <property type="evidence" value="ECO:0007669"/>
    <property type="project" value="TreeGrafter"/>
</dbReference>
<dbReference type="GeneTree" id="ENSGT00940000163301"/>
<accession>A0A8C5MHB8</accession>
<dbReference type="Gene3D" id="1.10.630.10">
    <property type="entry name" value="Cytochrome P450"/>
    <property type="match status" value="1"/>
</dbReference>
<evidence type="ECO:0000313" key="13">
    <source>
        <dbReference type="Proteomes" id="UP000694569"/>
    </source>
</evidence>
<keyword evidence="4 10" id="KW-0349">Heme</keyword>
<evidence type="ECO:0000256" key="4">
    <source>
        <dbReference type="ARBA" id="ARBA00022617"/>
    </source>
</evidence>
<reference evidence="12" key="2">
    <citation type="submission" date="2025-09" db="UniProtKB">
        <authorList>
            <consortium name="Ensembl"/>
        </authorList>
    </citation>
    <scope>IDENTIFICATION</scope>
</reference>
<dbReference type="PROSITE" id="PS00086">
    <property type="entry name" value="CYTOCHROME_P450"/>
    <property type="match status" value="1"/>
</dbReference>
<evidence type="ECO:0000256" key="2">
    <source>
        <dbReference type="ARBA" id="ARBA00004370"/>
    </source>
</evidence>
<evidence type="ECO:0000256" key="1">
    <source>
        <dbReference type="ARBA" id="ARBA00001971"/>
    </source>
</evidence>
<dbReference type="InterPro" id="IPR001128">
    <property type="entry name" value="Cyt_P450"/>
</dbReference>
<dbReference type="InterPro" id="IPR050182">
    <property type="entry name" value="Cytochrome_P450_fam2"/>
</dbReference>
<keyword evidence="7 10" id="KW-0408">Iron</keyword>
<evidence type="ECO:0000256" key="8">
    <source>
        <dbReference type="ARBA" id="ARBA00023033"/>
    </source>
</evidence>
<keyword evidence="8 11" id="KW-0503">Monooxygenase</keyword>
<comment type="cofactor">
    <cofactor evidence="1 10">
        <name>heme</name>
        <dbReference type="ChEBI" id="CHEBI:30413"/>
    </cofactor>
</comment>
<dbReference type="GO" id="GO:0006805">
    <property type="term" value="P:xenobiotic metabolic process"/>
    <property type="evidence" value="ECO:0007669"/>
    <property type="project" value="TreeGrafter"/>
</dbReference>
<dbReference type="InterPro" id="IPR002401">
    <property type="entry name" value="Cyt_P450_E_grp-I"/>
</dbReference>
<sequence length="499" mass="57476">MELSTVLSLVLVLLGFLWWKTWRPKSFPPGPLAFPLVGNLLQMDFSGPLQGMKKLSEVYGPVYSMYLGSQPTVIVRGFKALKEILVVKGTEFADRPQNRLTRTVSHLKGLVVAPYGKTWKEHRRFTLSTLRNFGLGRKSMEEKIAEESAYLIQDFKKNKDTLFDPHCVINNAVSNIICSIVFGRRYDYDDSTFQDILHLVNENMKMTMGIWGQLYNAFGFIHYLPLPHQKILKNIDTVYGFLQRIVEEHKKTRTPGEPRDYIDCYLEELDKSALQGEEDNNNKKTFDNQNLSTCVADLFIAGTETTSATMEWSLLYMMAFPEVQEKCRKEIDKIRGDRTRLDYEDRVSMPYTQAVLQEVHRMASIVPLGIPHTNLNEVQLNGYTIPKGTVIITDLSSLNYDETYWKYPHEFNPENFLTEDGELRKVEPFLPFSAGPRVCLGENLARMETFLFFTGLLTHFEFHWPDPASPPDLTPVYALSQTPKHFKMRLVPRINDKPS</sequence>
<evidence type="ECO:0000256" key="9">
    <source>
        <dbReference type="ARBA" id="ARBA00023136"/>
    </source>
</evidence>
<organism evidence="12 13">
    <name type="scientific">Leptobrachium leishanense</name>
    <name type="common">Leishan spiny toad</name>
    <dbReference type="NCBI Taxonomy" id="445787"/>
    <lineage>
        <taxon>Eukaryota</taxon>
        <taxon>Metazoa</taxon>
        <taxon>Chordata</taxon>
        <taxon>Craniata</taxon>
        <taxon>Vertebrata</taxon>
        <taxon>Euteleostomi</taxon>
        <taxon>Amphibia</taxon>
        <taxon>Batrachia</taxon>
        <taxon>Anura</taxon>
        <taxon>Pelobatoidea</taxon>
        <taxon>Megophryidae</taxon>
        <taxon>Leptobrachium</taxon>
    </lineage>
</organism>